<dbReference type="InterPro" id="IPR006214">
    <property type="entry name" value="Bax_inhibitor_1-related"/>
</dbReference>
<name>A0A2J7R1A6_9NEOP</name>
<comment type="caution">
    <text evidence="6">The sequence shown here is derived from an EMBL/GenBank/DDBJ whole genome shotgun (WGS) entry which is preliminary data.</text>
</comment>
<comment type="subcellular location">
    <subcellularLocation>
        <location evidence="1">Membrane</location>
        <topology evidence="1">Multi-pass membrane protein</topology>
    </subcellularLocation>
</comment>
<evidence type="ECO:0000256" key="5">
    <source>
        <dbReference type="RuleBase" id="RU004379"/>
    </source>
</evidence>
<feature type="transmembrane region" description="Helical" evidence="5">
    <location>
        <begin position="241"/>
        <end position="260"/>
    </location>
</feature>
<keyword evidence="2 5" id="KW-0812">Transmembrane</keyword>
<gene>
    <name evidence="6" type="primary">GHITM</name>
    <name evidence="6" type="ORF">B7P43_G05886</name>
</gene>
<dbReference type="PANTHER" id="PTHR23291">
    <property type="entry name" value="BAX INHIBITOR-RELATED"/>
    <property type="match status" value="1"/>
</dbReference>
<reference evidence="6 7" key="1">
    <citation type="submission" date="2017-12" db="EMBL/GenBank/DDBJ databases">
        <title>Hemimetabolous genomes reveal molecular basis of termite eusociality.</title>
        <authorList>
            <person name="Harrison M.C."/>
            <person name="Jongepier E."/>
            <person name="Robertson H.M."/>
            <person name="Arning N."/>
            <person name="Bitard-Feildel T."/>
            <person name="Chao H."/>
            <person name="Childers C.P."/>
            <person name="Dinh H."/>
            <person name="Doddapaneni H."/>
            <person name="Dugan S."/>
            <person name="Gowin J."/>
            <person name="Greiner C."/>
            <person name="Han Y."/>
            <person name="Hu H."/>
            <person name="Hughes D.S.T."/>
            <person name="Huylmans A.-K."/>
            <person name="Kemena C."/>
            <person name="Kremer L.P.M."/>
            <person name="Lee S.L."/>
            <person name="Lopez-Ezquerra A."/>
            <person name="Mallet L."/>
            <person name="Monroy-Kuhn J.M."/>
            <person name="Moser A."/>
            <person name="Murali S.C."/>
            <person name="Muzny D.M."/>
            <person name="Otani S."/>
            <person name="Piulachs M.-D."/>
            <person name="Poelchau M."/>
            <person name="Qu J."/>
            <person name="Schaub F."/>
            <person name="Wada-Katsumata A."/>
            <person name="Worley K.C."/>
            <person name="Xie Q."/>
            <person name="Ylla G."/>
            <person name="Poulsen M."/>
            <person name="Gibbs R.A."/>
            <person name="Schal C."/>
            <person name="Richards S."/>
            <person name="Belles X."/>
            <person name="Korb J."/>
            <person name="Bornberg-Bauer E."/>
        </authorList>
    </citation>
    <scope>NUCLEOTIDE SEQUENCE [LARGE SCALE GENOMIC DNA]</scope>
    <source>
        <tissue evidence="6">Whole body</tissue>
    </source>
</reference>
<feature type="transmembrane region" description="Helical" evidence="5">
    <location>
        <begin position="184"/>
        <end position="205"/>
    </location>
</feature>
<dbReference type="GO" id="GO:0005743">
    <property type="term" value="C:mitochondrial inner membrane"/>
    <property type="evidence" value="ECO:0007669"/>
    <property type="project" value="TreeGrafter"/>
</dbReference>
<keyword evidence="3 5" id="KW-1133">Transmembrane helix</keyword>
<evidence type="ECO:0000256" key="2">
    <source>
        <dbReference type="ARBA" id="ARBA00022692"/>
    </source>
</evidence>
<feature type="transmembrane region" description="Helical" evidence="5">
    <location>
        <begin position="121"/>
        <end position="139"/>
    </location>
</feature>
<sequence length="337" mass="35523">MMLTLCMKLAEGSLTPAIKASLVKSLPVIRPSVPKYLIRTFGDDARSTFQRVSRRRTLRERAMAPAGDTAFNIGKGAVAGGAALGLGALCFYGLGLANESGAIDRSILWPDYVRKRIKDTYFYFGGSLGVTAATAAAAFRSPGIMRFMGRNSLLCLAGTLAAVIGSGMVVQSIPYKEGFGTKQLAWIAHTAILGAVVAPLCFIGGPLIVRAAWYTAGVVGGLSAVAVCAPSERFLSIGGPLAIGLGVVFASSLGSMFLPATTALGAGLYSISIYGGLLLFSGFLLYDTQRIIRAAEVYPMYTQHPFDPVNASLSIYLDTLNIFVRIATILVSGNRKK</sequence>
<keyword evidence="7" id="KW-1185">Reference proteome</keyword>
<comment type="similarity">
    <text evidence="5">Belongs to the BI1 family.</text>
</comment>
<evidence type="ECO:0000313" key="7">
    <source>
        <dbReference type="Proteomes" id="UP000235965"/>
    </source>
</evidence>
<dbReference type="InParanoid" id="A0A2J7R1A6"/>
<dbReference type="STRING" id="105785.A0A2J7R1A6"/>
<keyword evidence="4 5" id="KW-0472">Membrane</keyword>
<dbReference type="EMBL" id="NEVH01008208">
    <property type="protein sequence ID" value="PNF34618.1"/>
    <property type="molecule type" value="Genomic_DNA"/>
</dbReference>
<organism evidence="6 7">
    <name type="scientific">Cryptotermes secundus</name>
    <dbReference type="NCBI Taxonomy" id="105785"/>
    <lineage>
        <taxon>Eukaryota</taxon>
        <taxon>Metazoa</taxon>
        <taxon>Ecdysozoa</taxon>
        <taxon>Arthropoda</taxon>
        <taxon>Hexapoda</taxon>
        <taxon>Insecta</taxon>
        <taxon>Pterygota</taxon>
        <taxon>Neoptera</taxon>
        <taxon>Polyneoptera</taxon>
        <taxon>Dictyoptera</taxon>
        <taxon>Blattodea</taxon>
        <taxon>Blattoidea</taxon>
        <taxon>Termitoidae</taxon>
        <taxon>Kalotermitidae</taxon>
        <taxon>Cryptotermitinae</taxon>
        <taxon>Cryptotermes</taxon>
    </lineage>
</organism>
<dbReference type="Pfam" id="PF01027">
    <property type="entry name" value="Bax1-I"/>
    <property type="match status" value="1"/>
</dbReference>
<dbReference type="FunCoup" id="A0A2J7R1A6">
    <property type="interactions" value="501"/>
</dbReference>
<evidence type="ECO:0000256" key="1">
    <source>
        <dbReference type="ARBA" id="ARBA00004141"/>
    </source>
</evidence>
<proteinExistence type="inferred from homology"/>
<evidence type="ECO:0000256" key="3">
    <source>
        <dbReference type="ARBA" id="ARBA00022989"/>
    </source>
</evidence>
<evidence type="ECO:0000313" key="6">
    <source>
        <dbReference type="EMBL" id="PNF34618.1"/>
    </source>
</evidence>
<dbReference type="OrthoDB" id="6285520at2759"/>
<dbReference type="AlphaFoldDB" id="A0A2J7R1A6"/>
<evidence type="ECO:0000256" key="4">
    <source>
        <dbReference type="ARBA" id="ARBA00023136"/>
    </source>
</evidence>
<dbReference type="Proteomes" id="UP000235965">
    <property type="component" value="Unassembled WGS sequence"/>
</dbReference>
<dbReference type="PANTHER" id="PTHR23291:SF112">
    <property type="entry name" value="GROWTH HORMONE-INDUCIBLE TRANSMEMBRANE PROTEIN"/>
    <property type="match status" value="1"/>
</dbReference>
<feature type="transmembrane region" description="Helical" evidence="5">
    <location>
        <begin position="151"/>
        <end position="172"/>
    </location>
</feature>
<protein>
    <submittedName>
        <fullName evidence="6">Growth hormone-inducible transmembrane protein</fullName>
    </submittedName>
</protein>
<feature type="transmembrane region" description="Helical" evidence="5">
    <location>
        <begin position="266"/>
        <end position="286"/>
    </location>
</feature>
<accession>A0A2J7R1A6</accession>